<evidence type="ECO:0000256" key="6">
    <source>
        <dbReference type="RuleBase" id="RU367028"/>
    </source>
</evidence>
<keyword evidence="10" id="KW-1185">Reference proteome</keyword>
<protein>
    <recommendedName>
        <fullName evidence="6">Transcription repressor</fullName>
    </recommendedName>
    <alternativeName>
        <fullName evidence="6">Ovate family protein</fullName>
    </alternativeName>
</protein>
<dbReference type="PROSITE" id="PS51754">
    <property type="entry name" value="OVATE"/>
    <property type="match status" value="1"/>
</dbReference>
<dbReference type="InterPro" id="IPR038933">
    <property type="entry name" value="Ovate"/>
</dbReference>
<evidence type="ECO:0000256" key="7">
    <source>
        <dbReference type="SAM" id="MobiDB-lite"/>
    </source>
</evidence>
<dbReference type="PANTHER" id="PTHR33057">
    <property type="entry name" value="TRANSCRIPTION REPRESSOR OFP7-RELATED"/>
    <property type="match status" value="1"/>
</dbReference>
<evidence type="ECO:0000313" key="9">
    <source>
        <dbReference type="EMBL" id="KAG8099101.1"/>
    </source>
</evidence>
<dbReference type="AlphaFoldDB" id="A0A8J6C0L1"/>
<organism evidence="9 10">
    <name type="scientific">Zizania palustris</name>
    <name type="common">Northern wild rice</name>
    <dbReference type="NCBI Taxonomy" id="103762"/>
    <lineage>
        <taxon>Eukaryota</taxon>
        <taxon>Viridiplantae</taxon>
        <taxon>Streptophyta</taxon>
        <taxon>Embryophyta</taxon>
        <taxon>Tracheophyta</taxon>
        <taxon>Spermatophyta</taxon>
        <taxon>Magnoliopsida</taxon>
        <taxon>Liliopsida</taxon>
        <taxon>Poales</taxon>
        <taxon>Poaceae</taxon>
        <taxon>BOP clade</taxon>
        <taxon>Oryzoideae</taxon>
        <taxon>Oryzeae</taxon>
        <taxon>Zizaniinae</taxon>
        <taxon>Zizania</taxon>
    </lineage>
</organism>
<proteinExistence type="predicted"/>
<evidence type="ECO:0000256" key="4">
    <source>
        <dbReference type="ARBA" id="ARBA00023163"/>
    </source>
</evidence>
<dbReference type="EMBL" id="JAAALK010000079">
    <property type="protein sequence ID" value="KAG8099101.1"/>
    <property type="molecule type" value="Genomic_DNA"/>
</dbReference>
<evidence type="ECO:0000259" key="8">
    <source>
        <dbReference type="PROSITE" id="PS51754"/>
    </source>
</evidence>
<evidence type="ECO:0000256" key="1">
    <source>
        <dbReference type="ARBA" id="ARBA00004123"/>
    </source>
</evidence>
<dbReference type="GO" id="GO:0045892">
    <property type="term" value="P:negative regulation of DNA-templated transcription"/>
    <property type="evidence" value="ECO:0007669"/>
    <property type="project" value="UniProtKB-UniRule"/>
</dbReference>
<keyword evidence="3 6" id="KW-0805">Transcription regulation</keyword>
<evidence type="ECO:0000313" key="10">
    <source>
        <dbReference type="Proteomes" id="UP000729402"/>
    </source>
</evidence>
<gene>
    <name evidence="9" type="ORF">GUJ93_ZPchr0013g35227</name>
</gene>
<dbReference type="Pfam" id="PF04844">
    <property type="entry name" value="Ovate"/>
    <property type="match status" value="1"/>
</dbReference>
<evidence type="ECO:0000256" key="5">
    <source>
        <dbReference type="ARBA" id="ARBA00023242"/>
    </source>
</evidence>
<accession>A0A8J6C0L1</accession>
<keyword evidence="2 6" id="KW-0678">Repressor</keyword>
<evidence type="ECO:0000256" key="2">
    <source>
        <dbReference type="ARBA" id="ARBA00022491"/>
    </source>
</evidence>
<sequence>MPLPSSWFHKLRRKRGTARGGGGGGGGGGGEADVDEASRKPGGWQPPMVTAAVGATMMPLRSPKRESYYFPSRERRIPLCPGADNPKLRDTRFPRSPQTNDIVFDVVAAVSAERCRADRFDGMKTMPELKLRPILTKRAAKDGGYDEALDSGTSAAASPTARVRRFHAKPSGRRRGSVAALPVDTTSRRRWRCRWLYESLMVVKESADPEEDFLESMTEMIAENDVRSPHDLEELLACYLALNAAEHHPAIVGAFRRAWLHPATATATATATT</sequence>
<feature type="compositionally biased region" description="Gly residues" evidence="7">
    <location>
        <begin position="18"/>
        <end position="31"/>
    </location>
</feature>
<reference evidence="9" key="1">
    <citation type="journal article" date="2021" name="bioRxiv">
        <title>Whole Genome Assembly and Annotation of Northern Wild Rice, Zizania palustris L., Supports a Whole Genome Duplication in the Zizania Genus.</title>
        <authorList>
            <person name="Haas M."/>
            <person name="Kono T."/>
            <person name="Macchietto M."/>
            <person name="Millas R."/>
            <person name="McGilp L."/>
            <person name="Shao M."/>
            <person name="Duquette J."/>
            <person name="Hirsch C.N."/>
            <person name="Kimball J."/>
        </authorList>
    </citation>
    <scope>NUCLEOTIDE SEQUENCE</scope>
    <source>
        <tissue evidence="9">Fresh leaf tissue</tissue>
    </source>
</reference>
<feature type="region of interest" description="Disordered" evidence="7">
    <location>
        <begin position="1"/>
        <end position="46"/>
    </location>
</feature>
<dbReference type="OrthoDB" id="1928390at2759"/>
<dbReference type="InterPro" id="IPR006458">
    <property type="entry name" value="Ovate_C"/>
</dbReference>
<comment type="subcellular location">
    <subcellularLocation>
        <location evidence="1 6">Nucleus</location>
    </subcellularLocation>
</comment>
<reference evidence="9" key="2">
    <citation type="submission" date="2021-02" db="EMBL/GenBank/DDBJ databases">
        <authorList>
            <person name="Kimball J.A."/>
            <person name="Haas M.W."/>
            <person name="Macchietto M."/>
            <person name="Kono T."/>
            <person name="Duquette J."/>
            <person name="Shao M."/>
        </authorList>
    </citation>
    <scope>NUCLEOTIDE SEQUENCE</scope>
    <source>
        <tissue evidence="9">Fresh leaf tissue</tissue>
    </source>
</reference>
<feature type="domain" description="OVATE" evidence="8">
    <location>
        <begin position="202"/>
        <end position="261"/>
    </location>
</feature>
<name>A0A8J6C0L1_ZIZPA</name>
<comment type="function">
    <text evidence="6">Transcriptional repressor that regulates multiple aspects of plant growth and development.</text>
</comment>
<keyword evidence="4 6" id="KW-0804">Transcription</keyword>
<evidence type="ECO:0000256" key="3">
    <source>
        <dbReference type="ARBA" id="ARBA00023015"/>
    </source>
</evidence>
<keyword evidence="5 6" id="KW-0539">Nucleus</keyword>
<dbReference type="PANTHER" id="PTHR33057:SF224">
    <property type="entry name" value="TRANSCRIPTION REPRESSOR"/>
    <property type="match status" value="1"/>
</dbReference>
<dbReference type="NCBIfam" id="TIGR01568">
    <property type="entry name" value="A_thal_3678"/>
    <property type="match status" value="1"/>
</dbReference>
<comment type="caution">
    <text evidence="9">The sequence shown here is derived from an EMBL/GenBank/DDBJ whole genome shotgun (WGS) entry which is preliminary data.</text>
</comment>
<dbReference type="GO" id="GO:0005634">
    <property type="term" value="C:nucleus"/>
    <property type="evidence" value="ECO:0007669"/>
    <property type="project" value="UniProtKB-SubCell"/>
</dbReference>
<dbReference type="Proteomes" id="UP000729402">
    <property type="component" value="Unassembled WGS sequence"/>
</dbReference>